<name>A0A109RGW2_9LACT</name>
<organism evidence="2 3">
    <name type="scientific">Aerococcus urinaehominis</name>
    <dbReference type="NCBI Taxonomy" id="128944"/>
    <lineage>
        <taxon>Bacteria</taxon>
        <taxon>Bacillati</taxon>
        <taxon>Bacillota</taxon>
        <taxon>Bacilli</taxon>
        <taxon>Lactobacillales</taxon>
        <taxon>Aerococcaceae</taxon>
        <taxon>Aerococcus</taxon>
    </lineage>
</organism>
<dbReference type="InterPro" id="IPR000073">
    <property type="entry name" value="AB_hydrolase_1"/>
</dbReference>
<dbReference type="PANTHER" id="PTHR43358:SF4">
    <property type="entry name" value="ALPHA_BETA HYDROLASE FOLD-1 DOMAIN-CONTAINING PROTEIN"/>
    <property type="match status" value="1"/>
</dbReference>
<reference evidence="2 3" key="1">
    <citation type="journal article" date="2016" name="Genome Announc.">
        <title>Complete Genome Sequences of Aerococcus christensenii CCUG 28831T, Aerococcus sanguinicola CCUG 43001T, Aerococcus urinae CCUG 36881T, Aerococcus urinaeequi CCUG 28094T, Aerococcus urinaehominis CCUG 42038 BT, and Aerococcus viridans CCUG 4311T.</title>
        <authorList>
            <person name="Carkaci D."/>
            <person name="Dargis R."/>
            <person name="Nielsen X.C."/>
            <person name="Skovgaard O."/>
            <person name="Fuursted K."/>
            <person name="Christensen J.J."/>
        </authorList>
    </citation>
    <scope>NUCLEOTIDE SEQUENCE [LARGE SCALE GENOMIC DNA]</scope>
    <source>
        <strain evidence="2 3">CCUG42038B</strain>
    </source>
</reference>
<accession>A0A109RGW2</accession>
<dbReference type="InterPro" id="IPR052920">
    <property type="entry name" value="DNA-binding_regulatory"/>
</dbReference>
<reference evidence="3" key="2">
    <citation type="submission" date="2016-01" db="EMBL/GenBank/DDBJ databases">
        <title>Six Aerococcus type strain genome sequencing and assembly using PacBio and Illumina Hiseq.</title>
        <authorList>
            <person name="Carkaci D."/>
            <person name="Dargis R."/>
            <person name="Nielsen X.C."/>
            <person name="Skovgaard O."/>
            <person name="Fuursted K."/>
            <person name="Christensen J.J."/>
        </authorList>
    </citation>
    <scope>NUCLEOTIDE SEQUENCE [LARGE SCALE GENOMIC DNA]</scope>
    <source>
        <strain evidence="3">CCUG42038B</strain>
    </source>
</reference>
<dbReference type="Proteomes" id="UP000062260">
    <property type="component" value="Chromosome"/>
</dbReference>
<evidence type="ECO:0000313" key="2">
    <source>
        <dbReference type="EMBL" id="AMB99940.1"/>
    </source>
</evidence>
<dbReference type="Gene3D" id="3.40.50.1820">
    <property type="entry name" value="alpha/beta hydrolase"/>
    <property type="match status" value="1"/>
</dbReference>
<keyword evidence="3" id="KW-1185">Reference proteome</keyword>
<dbReference type="EMBL" id="CP014163">
    <property type="protein sequence ID" value="AMB99940.1"/>
    <property type="molecule type" value="Genomic_DNA"/>
</dbReference>
<evidence type="ECO:0000259" key="1">
    <source>
        <dbReference type="Pfam" id="PF00561"/>
    </source>
</evidence>
<dbReference type="KEGG" id="auh:AWM75_08140"/>
<gene>
    <name evidence="2" type="ORF">AWM75_08140</name>
</gene>
<proteinExistence type="predicted"/>
<dbReference type="STRING" id="128944.AWM75_08140"/>
<dbReference type="PANTHER" id="PTHR43358">
    <property type="entry name" value="ALPHA/BETA-HYDROLASE"/>
    <property type="match status" value="1"/>
</dbReference>
<dbReference type="AlphaFoldDB" id="A0A109RGW2"/>
<dbReference type="Pfam" id="PF00561">
    <property type="entry name" value="Abhydrolase_1"/>
    <property type="match status" value="1"/>
</dbReference>
<protein>
    <recommendedName>
        <fullName evidence="1">AB hydrolase-1 domain-containing protein</fullName>
    </recommendedName>
</protein>
<dbReference type="SUPFAM" id="SSF53474">
    <property type="entry name" value="alpha/beta-Hydrolases"/>
    <property type="match status" value="1"/>
</dbReference>
<dbReference type="InterPro" id="IPR029058">
    <property type="entry name" value="AB_hydrolase_fold"/>
</dbReference>
<sequence>MKKLLRGLGIFLVAFILVGALGLTLYVGNQVFQGATKLVDRQETLANEKRYDQAYNNILVPLGVEEITIPGGQHDQDIPAIYIANNQATGVVVLLHGLGGTKKTLVQQMKTFYDLGYSVLAYDQANSGGNQAPYNTYGVLESQDCLAVLDYVHSQYAPAQTILWGESFGGATATMAAGQAGDQLDYLILDCPMSDGFQMIEKVFQQIEDQTGLPTAFLTFAGNIMMRAKLGTSFAELASQPYAAKIQVPVLITVGADDEVLRPTMSQDIYDSISHDKKELVKLPGYGHCEFPIRQPDQYQDLIATFLNDY</sequence>
<feature type="domain" description="AB hydrolase-1" evidence="1">
    <location>
        <begin position="91"/>
        <end position="202"/>
    </location>
</feature>
<evidence type="ECO:0000313" key="3">
    <source>
        <dbReference type="Proteomes" id="UP000062260"/>
    </source>
</evidence>